<evidence type="ECO:0000256" key="8">
    <source>
        <dbReference type="RuleBase" id="RU363073"/>
    </source>
</evidence>
<dbReference type="InterPro" id="IPR050495">
    <property type="entry name" value="ATG22/LtaA_families"/>
</dbReference>
<dbReference type="Pfam" id="PF11700">
    <property type="entry name" value="ATG22"/>
    <property type="match status" value="1"/>
</dbReference>
<comment type="caution">
    <text evidence="9">The sequence shown here is derived from an EMBL/GenBank/DDBJ whole genome shotgun (WGS) entry which is preliminary data.</text>
</comment>
<comment type="similarity">
    <text evidence="2 8">Belongs to the ATG22 family.</text>
</comment>
<feature type="transmembrane region" description="Helical" evidence="8">
    <location>
        <begin position="343"/>
        <end position="363"/>
    </location>
</feature>
<dbReference type="GO" id="GO:0006914">
    <property type="term" value="P:autophagy"/>
    <property type="evidence" value="ECO:0007669"/>
    <property type="project" value="UniProtKB-KW"/>
</dbReference>
<dbReference type="Gene3D" id="1.20.1250.20">
    <property type="entry name" value="MFS general substrate transporter like domains"/>
    <property type="match status" value="1"/>
</dbReference>
<dbReference type="Proteomes" id="UP000559027">
    <property type="component" value="Unassembled WGS sequence"/>
</dbReference>
<keyword evidence="7 8" id="KW-0472">Membrane</keyword>
<sequence>MIPDAHDMPSSTDEKLSPETSGAVPAKAVITTSRLELWCYYLYYVGNNGLSGFNFGPSQFQNLLFLAGYDPANEPFTTPCGTGGCVLPYLGQIRDVNSIVLLTNGISFAIQAVVLLIIGAWADYGQWRPNITIFFTVVAVAVSFAWLGVEDATKWQAGFNLTFWTAAFPGLARDLPEVQESYDLVISGEKLWSLLFITQRIDTDNFTGKKTMLGEIVILAIMVGILKAVKSEESTENNTRAFSVLLAFSGGVWLLCALPWFFFEQRRPGLDLPPGTNLLTVGIKQVYVATRECWKLKQTFLYLLFYFLMGDVLNTTVTVVSTLQNRHGFLDWTIVSYSTLDLTLLLIVGIAAQALGIYVHWFVQKRFKIPTKTMLLFNVFWIIILTIWGLIGVHTDRFGFKHVWEVWAYQAYYGFVVCPWYAYSQTMISEVSPLPQMFLFFALFSVVGKTSAFIGPLVSSAIITASNNNNNMPFAFLFGLGVLSTIFLWMIDIDRSRKECAEFIAAEGSRNAFSLDVQLTAPVDHSGGEPRAK</sequence>
<keyword evidence="5 8" id="KW-1133">Transmembrane helix</keyword>
<dbReference type="InterPro" id="IPR024671">
    <property type="entry name" value="Atg22-like"/>
</dbReference>
<dbReference type="OrthoDB" id="42657at2759"/>
<feature type="transmembrane region" description="Helical" evidence="8">
    <location>
        <begin position="241"/>
        <end position="263"/>
    </location>
</feature>
<dbReference type="InterPro" id="IPR036259">
    <property type="entry name" value="MFS_trans_sf"/>
</dbReference>
<keyword evidence="4 8" id="KW-0812">Transmembrane</keyword>
<feature type="transmembrane region" description="Helical" evidence="8">
    <location>
        <begin position="474"/>
        <end position="491"/>
    </location>
</feature>
<evidence type="ECO:0000256" key="6">
    <source>
        <dbReference type="ARBA" id="ARBA00023006"/>
    </source>
</evidence>
<dbReference type="GO" id="GO:0006865">
    <property type="term" value="P:amino acid transport"/>
    <property type="evidence" value="ECO:0007669"/>
    <property type="project" value="UniProtKB-KW"/>
</dbReference>
<evidence type="ECO:0000256" key="5">
    <source>
        <dbReference type="ARBA" id="ARBA00022989"/>
    </source>
</evidence>
<evidence type="ECO:0000313" key="10">
    <source>
        <dbReference type="Proteomes" id="UP000559027"/>
    </source>
</evidence>
<evidence type="ECO:0000256" key="1">
    <source>
        <dbReference type="ARBA" id="ARBA00004128"/>
    </source>
</evidence>
<dbReference type="PANTHER" id="PTHR23519:SF5">
    <property type="entry name" value="AUTOPHAGY-RELATED PROTEIN"/>
    <property type="match status" value="1"/>
</dbReference>
<protein>
    <recommendedName>
        <fullName evidence="8">Autophagy-related protein</fullName>
    </recommendedName>
</protein>
<name>A0A8H5G6Z1_9AGAR</name>
<feature type="transmembrane region" description="Helical" evidence="8">
    <location>
        <begin position="99"/>
        <end position="121"/>
    </location>
</feature>
<feature type="transmembrane region" description="Helical" evidence="8">
    <location>
        <begin position="300"/>
        <end position="323"/>
    </location>
</feature>
<dbReference type="SUPFAM" id="SSF103473">
    <property type="entry name" value="MFS general substrate transporter"/>
    <property type="match status" value="1"/>
</dbReference>
<feature type="transmembrane region" description="Helical" evidence="8">
    <location>
        <begin position="127"/>
        <end position="149"/>
    </location>
</feature>
<gene>
    <name evidence="9" type="ORF">D9756_003285</name>
</gene>
<accession>A0A8H5G6Z1</accession>
<dbReference type="AlphaFoldDB" id="A0A8H5G6Z1"/>
<evidence type="ECO:0000256" key="4">
    <source>
        <dbReference type="ARBA" id="ARBA00022692"/>
    </source>
</evidence>
<evidence type="ECO:0000256" key="2">
    <source>
        <dbReference type="ARBA" id="ARBA00006978"/>
    </source>
</evidence>
<keyword evidence="6 8" id="KW-0072">Autophagy</keyword>
<dbReference type="PANTHER" id="PTHR23519">
    <property type="entry name" value="AUTOPHAGY-RELATED PROTEIN 22"/>
    <property type="match status" value="1"/>
</dbReference>
<keyword evidence="8" id="KW-0029">Amino-acid transport</keyword>
<keyword evidence="8" id="KW-0926">Vacuole</keyword>
<reference evidence="9 10" key="1">
    <citation type="journal article" date="2020" name="ISME J.">
        <title>Uncovering the hidden diversity of litter-decomposition mechanisms in mushroom-forming fungi.</title>
        <authorList>
            <person name="Floudas D."/>
            <person name="Bentzer J."/>
            <person name="Ahren D."/>
            <person name="Johansson T."/>
            <person name="Persson P."/>
            <person name="Tunlid A."/>
        </authorList>
    </citation>
    <scope>NUCLEOTIDE SEQUENCE [LARGE SCALE GENOMIC DNA]</scope>
    <source>
        <strain evidence="9 10">CBS 146.42</strain>
    </source>
</reference>
<keyword evidence="3 8" id="KW-0813">Transport</keyword>
<comment type="subcellular location">
    <subcellularLocation>
        <location evidence="1 8">Vacuole membrane</location>
        <topology evidence="1 8">Multi-pass membrane protein</topology>
    </subcellularLocation>
</comment>
<comment type="function">
    <text evidence="8">Vacuolar effluxer which mediate the efflux of amino acids resulting from autophagic degradation. The release of autophagic amino acids allows the maintenance of protein synthesis and viability during nitrogen starvation.</text>
</comment>
<organism evidence="9 10">
    <name type="scientific">Leucocoprinus leucothites</name>
    <dbReference type="NCBI Taxonomy" id="201217"/>
    <lineage>
        <taxon>Eukaryota</taxon>
        <taxon>Fungi</taxon>
        <taxon>Dikarya</taxon>
        <taxon>Basidiomycota</taxon>
        <taxon>Agaricomycotina</taxon>
        <taxon>Agaricomycetes</taxon>
        <taxon>Agaricomycetidae</taxon>
        <taxon>Agaricales</taxon>
        <taxon>Agaricineae</taxon>
        <taxon>Agaricaceae</taxon>
        <taxon>Leucocoprinus</taxon>
    </lineage>
</organism>
<dbReference type="GO" id="GO:0005774">
    <property type="term" value="C:vacuolar membrane"/>
    <property type="evidence" value="ECO:0007669"/>
    <property type="project" value="UniProtKB-SubCell"/>
</dbReference>
<evidence type="ECO:0000313" key="9">
    <source>
        <dbReference type="EMBL" id="KAF5359548.1"/>
    </source>
</evidence>
<keyword evidence="10" id="KW-1185">Reference proteome</keyword>
<feature type="transmembrane region" description="Helical" evidence="8">
    <location>
        <begin position="406"/>
        <end position="423"/>
    </location>
</feature>
<feature type="transmembrane region" description="Helical" evidence="8">
    <location>
        <begin position="212"/>
        <end position="229"/>
    </location>
</feature>
<dbReference type="EMBL" id="JAACJO010000004">
    <property type="protein sequence ID" value="KAF5359548.1"/>
    <property type="molecule type" value="Genomic_DNA"/>
</dbReference>
<proteinExistence type="inferred from homology"/>
<evidence type="ECO:0000256" key="7">
    <source>
        <dbReference type="ARBA" id="ARBA00023136"/>
    </source>
</evidence>
<feature type="transmembrane region" description="Helical" evidence="8">
    <location>
        <begin position="435"/>
        <end position="454"/>
    </location>
</feature>
<feature type="transmembrane region" description="Helical" evidence="8">
    <location>
        <begin position="375"/>
        <end position="394"/>
    </location>
</feature>
<evidence type="ECO:0000256" key="3">
    <source>
        <dbReference type="ARBA" id="ARBA00022448"/>
    </source>
</evidence>